<dbReference type="AlphaFoldDB" id="A0A9W9HTX0"/>
<accession>A0A9W9HTX0</accession>
<keyword evidence="4" id="KW-1185">Reference proteome</keyword>
<keyword evidence="2" id="KW-1133">Transmembrane helix</keyword>
<organism evidence="3 4">
    <name type="scientific">Penicillium capsulatum</name>
    <dbReference type="NCBI Taxonomy" id="69766"/>
    <lineage>
        <taxon>Eukaryota</taxon>
        <taxon>Fungi</taxon>
        <taxon>Dikarya</taxon>
        <taxon>Ascomycota</taxon>
        <taxon>Pezizomycotina</taxon>
        <taxon>Eurotiomycetes</taxon>
        <taxon>Eurotiomycetidae</taxon>
        <taxon>Eurotiales</taxon>
        <taxon>Aspergillaceae</taxon>
        <taxon>Penicillium</taxon>
    </lineage>
</organism>
<reference evidence="3" key="2">
    <citation type="journal article" date="2023" name="IMA Fungus">
        <title>Comparative genomic study of the Penicillium genus elucidates a diverse pangenome and 15 lateral gene transfer events.</title>
        <authorList>
            <person name="Petersen C."/>
            <person name="Sorensen T."/>
            <person name="Nielsen M.R."/>
            <person name="Sondergaard T.E."/>
            <person name="Sorensen J.L."/>
            <person name="Fitzpatrick D.A."/>
            <person name="Frisvad J.C."/>
            <person name="Nielsen K.L."/>
        </authorList>
    </citation>
    <scope>NUCLEOTIDE SEQUENCE</scope>
    <source>
        <strain evidence="3">IBT 21917</strain>
    </source>
</reference>
<dbReference type="OrthoDB" id="5347452at2759"/>
<evidence type="ECO:0000313" key="4">
    <source>
        <dbReference type="Proteomes" id="UP001146351"/>
    </source>
</evidence>
<keyword evidence="2" id="KW-0812">Transmembrane</keyword>
<proteinExistence type="predicted"/>
<feature type="compositionally biased region" description="Low complexity" evidence="1">
    <location>
        <begin position="122"/>
        <end position="151"/>
    </location>
</feature>
<protein>
    <submittedName>
        <fullName evidence="3">Uncharacterized protein</fullName>
    </submittedName>
</protein>
<evidence type="ECO:0000256" key="1">
    <source>
        <dbReference type="SAM" id="MobiDB-lite"/>
    </source>
</evidence>
<feature type="region of interest" description="Disordered" evidence="1">
    <location>
        <begin position="120"/>
        <end position="151"/>
    </location>
</feature>
<keyword evidence="2" id="KW-0472">Membrane</keyword>
<name>A0A9W9HTX0_9EURO</name>
<sequence length="276" mass="29493">MMGCCSSSSCVFHTICYNAADILQSRTLTETTRPFAIYCTEPEYPFCRTWVFESPHVTNFGCGPTSETINNVSDYAWWTEQGLATLHTQYLTTVGDKLVSEYAHSFSSVPTSIAMGASQALTPSSQSTRTTSTSEATAGASESTKSSTSSGAIAGGVVGGVAGGAAMVLGGIFLWRRRKQNELARTSPDTPGSGGDYQSVLGNHIGHSGMEMQSPMEVESNDPSHRYSEVPGTVTSDRAFEMHADPNAQVKAGFELDASSKDWTAELPADYHRPLN</sequence>
<evidence type="ECO:0000256" key="2">
    <source>
        <dbReference type="SAM" id="Phobius"/>
    </source>
</evidence>
<reference evidence="3" key="1">
    <citation type="submission" date="2022-11" db="EMBL/GenBank/DDBJ databases">
        <authorList>
            <person name="Petersen C."/>
        </authorList>
    </citation>
    <scope>NUCLEOTIDE SEQUENCE</scope>
    <source>
        <strain evidence="3">IBT 21917</strain>
    </source>
</reference>
<gene>
    <name evidence="3" type="ORF">N7492_008659</name>
</gene>
<comment type="caution">
    <text evidence="3">The sequence shown here is derived from an EMBL/GenBank/DDBJ whole genome shotgun (WGS) entry which is preliminary data.</text>
</comment>
<evidence type="ECO:0000313" key="3">
    <source>
        <dbReference type="EMBL" id="KAJ5155856.1"/>
    </source>
</evidence>
<dbReference type="EMBL" id="JAPQKO010000006">
    <property type="protein sequence ID" value="KAJ5155856.1"/>
    <property type="molecule type" value="Genomic_DNA"/>
</dbReference>
<feature type="transmembrane region" description="Helical" evidence="2">
    <location>
        <begin position="152"/>
        <end position="175"/>
    </location>
</feature>
<feature type="region of interest" description="Disordered" evidence="1">
    <location>
        <begin position="183"/>
        <end position="229"/>
    </location>
</feature>
<dbReference type="Proteomes" id="UP001146351">
    <property type="component" value="Unassembled WGS sequence"/>
</dbReference>